<keyword evidence="1" id="KW-0560">Oxidoreductase</keyword>
<evidence type="ECO:0000313" key="5">
    <source>
        <dbReference type="Proteomes" id="UP000228930"/>
    </source>
</evidence>
<dbReference type="SUPFAM" id="SSF51905">
    <property type="entry name" value="FAD/NAD(P)-binding domain"/>
    <property type="match status" value="1"/>
</dbReference>
<dbReference type="InterPro" id="IPR036188">
    <property type="entry name" value="FAD/NAD-bd_sf"/>
</dbReference>
<dbReference type="AlphaFoldDB" id="A0A2M6UBQ7"/>
<dbReference type="PANTHER" id="PTHR13789:SF309">
    <property type="entry name" value="PUTATIVE (AFU_ORTHOLOGUE AFUA_6G14510)-RELATED"/>
    <property type="match status" value="1"/>
</dbReference>
<keyword evidence="2" id="KW-0503">Monooxygenase</keyword>
<comment type="caution">
    <text evidence="4">The sequence shown here is derived from an EMBL/GenBank/DDBJ whole genome shotgun (WGS) entry which is preliminary data.</text>
</comment>
<evidence type="ECO:0000313" key="4">
    <source>
        <dbReference type="EMBL" id="PIT01987.1"/>
    </source>
</evidence>
<dbReference type="GO" id="GO:0004497">
    <property type="term" value="F:monooxygenase activity"/>
    <property type="evidence" value="ECO:0007669"/>
    <property type="project" value="UniProtKB-KW"/>
</dbReference>
<organism evidence="4 5">
    <name type="scientific">Bradyrhizobium nitroreducens</name>
    <dbReference type="NCBI Taxonomy" id="709803"/>
    <lineage>
        <taxon>Bacteria</taxon>
        <taxon>Pseudomonadati</taxon>
        <taxon>Pseudomonadota</taxon>
        <taxon>Alphaproteobacteria</taxon>
        <taxon>Hyphomicrobiales</taxon>
        <taxon>Nitrobacteraceae</taxon>
        <taxon>Bradyrhizobium</taxon>
    </lineage>
</organism>
<sequence>MVSLNWDTVDLRRRNSWNGLKQRRLGAPYMVAHHPDLHDDLVRKVPANSIDLNQICTSITNTKDGAAATFVDGMQSEADAIIGADGVHSVVRKALFDESVARFTNRVCWRALVPMEDAPSQFGSNGSVAAHPTMPHLRRARHHRWKTN</sequence>
<evidence type="ECO:0000256" key="3">
    <source>
        <dbReference type="SAM" id="MobiDB-lite"/>
    </source>
</evidence>
<dbReference type="EMBL" id="LFJC01000003">
    <property type="protein sequence ID" value="PIT01987.1"/>
    <property type="molecule type" value="Genomic_DNA"/>
</dbReference>
<keyword evidence="5" id="KW-1185">Reference proteome</keyword>
<dbReference type="PANTHER" id="PTHR13789">
    <property type="entry name" value="MONOOXYGENASE"/>
    <property type="match status" value="1"/>
</dbReference>
<accession>A0A2M6UBQ7</accession>
<dbReference type="Gene3D" id="3.50.50.60">
    <property type="entry name" value="FAD/NAD(P)-binding domain"/>
    <property type="match status" value="1"/>
</dbReference>
<evidence type="ECO:0008006" key="6">
    <source>
        <dbReference type="Google" id="ProtNLM"/>
    </source>
</evidence>
<feature type="compositionally biased region" description="Basic residues" evidence="3">
    <location>
        <begin position="136"/>
        <end position="148"/>
    </location>
</feature>
<feature type="region of interest" description="Disordered" evidence="3">
    <location>
        <begin position="123"/>
        <end position="148"/>
    </location>
</feature>
<name>A0A2M6UBQ7_9BRAD</name>
<dbReference type="InterPro" id="IPR050493">
    <property type="entry name" value="FAD-dep_Monooxygenase_BioMet"/>
</dbReference>
<gene>
    <name evidence="4" type="ORF">TSA1_15350</name>
</gene>
<evidence type="ECO:0000256" key="1">
    <source>
        <dbReference type="ARBA" id="ARBA00023002"/>
    </source>
</evidence>
<dbReference type="Proteomes" id="UP000228930">
    <property type="component" value="Unassembled WGS sequence"/>
</dbReference>
<protein>
    <recommendedName>
        <fullName evidence="6">FAD-binding domain-containing protein</fullName>
    </recommendedName>
</protein>
<proteinExistence type="predicted"/>
<evidence type="ECO:0000256" key="2">
    <source>
        <dbReference type="ARBA" id="ARBA00023033"/>
    </source>
</evidence>
<dbReference type="RefSeq" id="WP_100177187.1">
    <property type="nucleotide sequence ID" value="NZ_LFJC01000003.1"/>
</dbReference>
<reference evidence="4 5" key="1">
    <citation type="submission" date="2015-06" db="EMBL/GenBank/DDBJ databases">
        <title>Comparative genome analysis of nirS-carrying Bradyrhizobium sp. strains.</title>
        <authorList>
            <person name="Ishii S."/>
            <person name="Jang J."/>
            <person name="Nishizawa T."/>
            <person name="Senoo K."/>
        </authorList>
    </citation>
    <scope>NUCLEOTIDE SEQUENCE [LARGE SCALE GENOMIC DNA]</scope>
    <source>
        <strain evidence="4 5">TSA1</strain>
    </source>
</reference>